<name>A0A6M3LDG4_9ZZZZ</name>
<reference evidence="1" key="1">
    <citation type="submission" date="2020-03" db="EMBL/GenBank/DDBJ databases">
        <title>The deep terrestrial virosphere.</title>
        <authorList>
            <person name="Holmfeldt K."/>
            <person name="Nilsson E."/>
            <person name="Simone D."/>
            <person name="Lopez-Fernandez M."/>
            <person name="Wu X."/>
            <person name="de Brujin I."/>
            <person name="Lundin D."/>
            <person name="Andersson A."/>
            <person name="Bertilsson S."/>
            <person name="Dopson M."/>
        </authorList>
    </citation>
    <scope>NUCLEOTIDE SEQUENCE</scope>
    <source>
        <strain evidence="1">MM415B03436</strain>
    </source>
</reference>
<gene>
    <name evidence="1" type="ORF">MM415B03436_0002</name>
</gene>
<accession>A0A6M3LDG4</accession>
<dbReference type="AlphaFoldDB" id="A0A6M3LDG4"/>
<evidence type="ECO:0000313" key="1">
    <source>
        <dbReference type="EMBL" id="QJA91195.1"/>
    </source>
</evidence>
<organism evidence="1">
    <name type="scientific">viral metagenome</name>
    <dbReference type="NCBI Taxonomy" id="1070528"/>
    <lineage>
        <taxon>unclassified sequences</taxon>
        <taxon>metagenomes</taxon>
        <taxon>organismal metagenomes</taxon>
    </lineage>
</organism>
<dbReference type="EMBL" id="MT142969">
    <property type="protein sequence ID" value="QJA91195.1"/>
    <property type="molecule type" value="Genomic_DNA"/>
</dbReference>
<sequence length="76" mass="9283">MLKYEYATRLKYYNWLLENEWVFDVWASFYAVWILLKNKLNVEAAKKDAQKKFDQMDADIAKIKKRIKFLQSIKET</sequence>
<proteinExistence type="predicted"/>
<protein>
    <submittedName>
        <fullName evidence="1">Uncharacterized protein</fullName>
    </submittedName>
</protein>